<protein>
    <submittedName>
        <fullName evidence="2">Beta-lactamase domain protein</fullName>
    </submittedName>
</protein>
<keyword evidence="3" id="KW-1185">Reference proteome</keyword>
<dbReference type="Proteomes" id="UP000000346">
    <property type="component" value="Chromosome"/>
</dbReference>
<dbReference type="Pfam" id="PF00753">
    <property type="entry name" value="Lactamase_B"/>
    <property type="match status" value="1"/>
</dbReference>
<dbReference type="InterPro" id="IPR001279">
    <property type="entry name" value="Metallo-B-lactamas"/>
</dbReference>
<dbReference type="SUPFAM" id="SSF56281">
    <property type="entry name" value="Metallo-hydrolase/oxidoreductase"/>
    <property type="match status" value="1"/>
</dbReference>
<dbReference type="InterPro" id="IPR050855">
    <property type="entry name" value="NDM-1-like"/>
</dbReference>
<dbReference type="CDD" id="cd07721">
    <property type="entry name" value="yflN-like_MBL-fold"/>
    <property type="match status" value="1"/>
</dbReference>
<dbReference type="PANTHER" id="PTHR42951:SF17">
    <property type="entry name" value="METALLO-BETA-LACTAMASE DOMAIN-CONTAINING PROTEIN"/>
    <property type="match status" value="1"/>
</dbReference>
<accession>D9Q0X3</accession>
<dbReference type="InterPro" id="IPR036866">
    <property type="entry name" value="RibonucZ/Hydroxyglut_hydro"/>
</dbReference>
<name>D9Q0X3_ACIS3</name>
<dbReference type="Gene3D" id="3.60.15.10">
    <property type="entry name" value="Ribonuclease Z/Hydroxyacylglutathione hydrolase-like"/>
    <property type="match status" value="1"/>
</dbReference>
<dbReference type="GeneID" id="9498786"/>
<dbReference type="eggNOG" id="arCOG00504">
    <property type="taxonomic scope" value="Archaea"/>
</dbReference>
<dbReference type="AlphaFoldDB" id="D9Q0X3"/>
<proteinExistence type="predicted"/>
<dbReference type="RefSeq" id="WP_013266473.1">
    <property type="nucleotide sequence ID" value="NC_014374.1"/>
</dbReference>
<dbReference type="STRING" id="666510.ASAC_0554"/>
<evidence type="ECO:0000313" key="2">
    <source>
        <dbReference type="EMBL" id="ADL18961.1"/>
    </source>
</evidence>
<dbReference type="InParanoid" id="D9Q0X3"/>
<dbReference type="PANTHER" id="PTHR42951">
    <property type="entry name" value="METALLO-BETA-LACTAMASE DOMAIN-CONTAINING"/>
    <property type="match status" value="1"/>
</dbReference>
<evidence type="ECO:0000313" key="3">
    <source>
        <dbReference type="Proteomes" id="UP000000346"/>
    </source>
</evidence>
<organism evidence="2 3">
    <name type="scientific">Acidilobus saccharovorans (strain DSM 16705 / JCM 18335 / VKM B-2471 / 345-15)</name>
    <dbReference type="NCBI Taxonomy" id="666510"/>
    <lineage>
        <taxon>Archaea</taxon>
        <taxon>Thermoproteota</taxon>
        <taxon>Thermoprotei</taxon>
        <taxon>Acidilobales</taxon>
        <taxon>Acidilobaceae</taxon>
        <taxon>Acidilobus</taxon>
    </lineage>
</organism>
<evidence type="ECO:0000259" key="1">
    <source>
        <dbReference type="SMART" id="SM00849"/>
    </source>
</evidence>
<reference evidence="2 3" key="1">
    <citation type="journal article" date="2010" name="Appl. Environ. Microbiol.">
        <title>The genome sequence of the crenarchaeon Acidilobus saccharovorans supports a new order, Acidilobales, and suggests an important ecological role in terrestrial acidic hot springs.</title>
        <authorList>
            <person name="Mardanov A.V."/>
            <person name="Svetlitchnyi V.A."/>
            <person name="Beletsky A.V."/>
            <person name="Prokofeva M.I."/>
            <person name="Bonch-Osmolovskaya E.A."/>
            <person name="Ravin N.V."/>
            <person name="Skryabin K.G."/>
        </authorList>
    </citation>
    <scope>NUCLEOTIDE SEQUENCE [LARGE SCALE GENOMIC DNA]</scope>
    <source>
        <strain evidence="3">DSM 16705 / JCM 18335 / VKM B-2471 / 345-15</strain>
    </source>
</reference>
<dbReference type="KEGG" id="asc:ASAC_0554"/>
<gene>
    <name evidence="2" type="ordered locus">ASAC_0554</name>
</gene>
<dbReference type="OrthoDB" id="197151at2157"/>
<dbReference type="HOGENOM" id="CLU_030571_2_4_2"/>
<feature type="domain" description="Metallo-beta-lactamase" evidence="1">
    <location>
        <begin position="18"/>
        <end position="203"/>
    </location>
</feature>
<dbReference type="SMART" id="SM00849">
    <property type="entry name" value="Lactamase_B"/>
    <property type="match status" value="1"/>
</dbReference>
<dbReference type="EMBL" id="CP001742">
    <property type="protein sequence ID" value="ADL18961.1"/>
    <property type="molecule type" value="Genomic_DNA"/>
</dbReference>
<sequence>MVLQVTSRVYRVPVEETNGNIYFYVQEDGLIIIDTGIPGKDGLVLDSIRSLGFSPSQVKAIVLTHYHLDHSGSANAIRSATGAKIYVHRDDAPILEGLVPPQLPKEAPREAVEAYRWFKPVKPDVVLNDGDEVHGLRVIHVPGHTPGSIALYDGEHLFAGDNLNFRDGRVQGPPPLFTADMQRARESVRRLLSLDFRVLLPGHGEPVVGDASARARQDLRELL</sequence>